<organism evidence="1 2">
    <name type="scientific">Rhizoclosmatium globosum</name>
    <dbReference type="NCBI Taxonomy" id="329046"/>
    <lineage>
        <taxon>Eukaryota</taxon>
        <taxon>Fungi</taxon>
        <taxon>Fungi incertae sedis</taxon>
        <taxon>Chytridiomycota</taxon>
        <taxon>Chytridiomycota incertae sedis</taxon>
        <taxon>Chytridiomycetes</taxon>
        <taxon>Chytridiales</taxon>
        <taxon>Chytriomycetaceae</taxon>
        <taxon>Rhizoclosmatium</taxon>
    </lineage>
</organism>
<evidence type="ECO:0000313" key="2">
    <source>
        <dbReference type="Proteomes" id="UP000193642"/>
    </source>
</evidence>
<accession>A0A1Y2BUX3</accession>
<dbReference type="Gene3D" id="2.30.29.30">
    <property type="entry name" value="Pleckstrin-homology domain (PH domain)/Phosphotyrosine-binding domain (PTB)"/>
    <property type="match status" value="1"/>
</dbReference>
<evidence type="ECO:0008006" key="3">
    <source>
        <dbReference type="Google" id="ProtNLM"/>
    </source>
</evidence>
<reference evidence="1 2" key="1">
    <citation type="submission" date="2016-07" db="EMBL/GenBank/DDBJ databases">
        <title>Pervasive Adenine N6-methylation of Active Genes in Fungi.</title>
        <authorList>
            <consortium name="DOE Joint Genome Institute"/>
            <person name="Mondo S.J."/>
            <person name="Dannebaum R.O."/>
            <person name="Kuo R.C."/>
            <person name="Labutti K."/>
            <person name="Haridas S."/>
            <person name="Kuo A."/>
            <person name="Salamov A."/>
            <person name="Ahrendt S.R."/>
            <person name="Lipzen A."/>
            <person name="Sullivan W."/>
            <person name="Andreopoulos W.B."/>
            <person name="Clum A."/>
            <person name="Lindquist E."/>
            <person name="Daum C."/>
            <person name="Ramamoorthy G.K."/>
            <person name="Gryganskyi A."/>
            <person name="Culley D."/>
            <person name="Magnuson J.K."/>
            <person name="James T.Y."/>
            <person name="O'Malley M.A."/>
            <person name="Stajich J.E."/>
            <person name="Spatafora J.W."/>
            <person name="Visel A."/>
            <person name="Grigoriev I.V."/>
        </authorList>
    </citation>
    <scope>NUCLEOTIDE SEQUENCE [LARGE SCALE GENOMIC DNA]</scope>
    <source>
        <strain evidence="1 2">JEL800</strain>
    </source>
</reference>
<evidence type="ECO:0000313" key="1">
    <source>
        <dbReference type="EMBL" id="ORY38578.1"/>
    </source>
</evidence>
<dbReference type="EMBL" id="MCGO01000043">
    <property type="protein sequence ID" value="ORY38578.1"/>
    <property type="molecule type" value="Genomic_DNA"/>
</dbReference>
<name>A0A1Y2BUX3_9FUNG</name>
<gene>
    <name evidence="1" type="ORF">BCR33DRAFT_425710</name>
</gene>
<dbReference type="AlphaFoldDB" id="A0A1Y2BUX3"/>
<protein>
    <recommendedName>
        <fullName evidence="3">RanBD1 domain-containing protein</fullName>
    </recommendedName>
</protein>
<dbReference type="InterPro" id="IPR011993">
    <property type="entry name" value="PH-like_dom_sf"/>
</dbReference>
<dbReference type="OrthoDB" id="185618at2759"/>
<dbReference type="SUPFAM" id="SSF50729">
    <property type="entry name" value="PH domain-like"/>
    <property type="match status" value="1"/>
</dbReference>
<proteinExistence type="predicted"/>
<keyword evidence="2" id="KW-1185">Reference proteome</keyword>
<sequence>MRTEGALRLILNSKVMPQMPCKIVQEKFVQFLCAESGSAASGEGEEKAGTTTQGEAKLTWFLAKTANANLATKLYNNIRVFSENE</sequence>
<dbReference type="Proteomes" id="UP000193642">
    <property type="component" value="Unassembled WGS sequence"/>
</dbReference>
<comment type="caution">
    <text evidence="1">The sequence shown here is derived from an EMBL/GenBank/DDBJ whole genome shotgun (WGS) entry which is preliminary data.</text>
</comment>